<name>A0A437REE6_9BURK</name>
<evidence type="ECO:0000256" key="1">
    <source>
        <dbReference type="SAM" id="SignalP"/>
    </source>
</evidence>
<feature type="signal peptide" evidence="1">
    <location>
        <begin position="1"/>
        <end position="22"/>
    </location>
</feature>
<dbReference type="Proteomes" id="UP000285575">
    <property type="component" value="Unassembled WGS sequence"/>
</dbReference>
<proteinExistence type="predicted"/>
<gene>
    <name evidence="2" type="ORF">EOE66_13375</name>
</gene>
<keyword evidence="3" id="KW-1185">Reference proteome</keyword>
<dbReference type="RefSeq" id="WP_128229231.1">
    <property type="nucleotide sequence ID" value="NZ_SACR01000004.1"/>
</dbReference>
<dbReference type="AlphaFoldDB" id="A0A437REE6"/>
<dbReference type="PROSITE" id="PS51257">
    <property type="entry name" value="PROKAR_LIPOPROTEIN"/>
    <property type="match status" value="1"/>
</dbReference>
<dbReference type="OrthoDB" id="8875254at2"/>
<evidence type="ECO:0000313" key="3">
    <source>
        <dbReference type="Proteomes" id="UP000285575"/>
    </source>
</evidence>
<evidence type="ECO:0000313" key="2">
    <source>
        <dbReference type="EMBL" id="RVU45140.1"/>
    </source>
</evidence>
<evidence type="ECO:0008006" key="4">
    <source>
        <dbReference type="Google" id="ProtNLM"/>
    </source>
</evidence>
<organism evidence="2 3">
    <name type="scientific">Rubrivivax rivuli</name>
    <dbReference type="NCBI Taxonomy" id="1862385"/>
    <lineage>
        <taxon>Bacteria</taxon>
        <taxon>Pseudomonadati</taxon>
        <taxon>Pseudomonadota</taxon>
        <taxon>Betaproteobacteria</taxon>
        <taxon>Burkholderiales</taxon>
        <taxon>Sphaerotilaceae</taxon>
        <taxon>Rubrivivax</taxon>
    </lineage>
</organism>
<keyword evidence="1" id="KW-0732">Signal</keyword>
<dbReference type="EMBL" id="SACR01000004">
    <property type="protein sequence ID" value="RVU45140.1"/>
    <property type="molecule type" value="Genomic_DNA"/>
</dbReference>
<reference evidence="2 3" key="1">
    <citation type="submission" date="2019-01" db="EMBL/GenBank/DDBJ databases">
        <authorList>
            <person name="Chen W.-M."/>
        </authorList>
    </citation>
    <scope>NUCLEOTIDE SEQUENCE [LARGE SCALE GENOMIC DNA]</scope>
    <source>
        <strain evidence="2 3">KYPY4</strain>
    </source>
</reference>
<comment type="caution">
    <text evidence="2">The sequence shown here is derived from an EMBL/GenBank/DDBJ whole genome shotgun (WGS) entry which is preliminary data.</text>
</comment>
<protein>
    <recommendedName>
        <fullName evidence="4">Tetratricopeptide repeat protein</fullName>
    </recommendedName>
</protein>
<accession>A0A437REE6</accession>
<sequence>MKTLRALTLALVAAGCLTAASAQGLRPEVGKPLQQAGELLKAGKAKEALGKVREAEGAGGITSEERQTIDTMKAAAAQRAGDMPTAITALESMAGRASGAQLGQYAEQLAGLYAQQRNNGKATEWLNKAIAAGNNSAGIKQMQSYLQRASGDYGAIAKEAAAAVAAAEQAGRRPEEVDLLRLADAQNRTNNTAGYGATLEKLLANYPKKDYWNLYLSRLPRKAGFADRFLIDVLRLRLETGTLTKTEDYMELAQLAMQQGLPSEATRVVEQGYKAGVLGTGAEAARHQRLRDLAKKEEGELKGKLAGLATEAANFKEGDGLVRVGGSYVSIGEVDRGIELIQQGIKKGNLKRPEDAKLRLGLAQLQSPKTKAAATQTLRSVKGTDGAADIARLWLVAGK</sequence>
<feature type="chain" id="PRO_5019012710" description="Tetratricopeptide repeat protein" evidence="1">
    <location>
        <begin position="23"/>
        <end position="399"/>
    </location>
</feature>